<dbReference type="InterPro" id="IPR028098">
    <property type="entry name" value="Glyco_trans_4-like_N"/>
</dbReference>
<dbReference type="Gene3D" id="3.40.50.2000">
    <property type="entry name" value="Glycogen Phosphorylase B"/>
    <property type="match status" value="2"/>
</dbReference>
<dbReference type="PANTHER" id="PTHR45947:SF3">
    <property type="entry name" value="SULFOQUINOVOSYL TRANSFERASE SQD2"/>
    <property type="match status" value="1"/>
</dbReference>
<evidence type="ECO:0000259" key="1">
    <source>
        <dbReference type="Pfam" id="PF00534"/>
    </source>
</evidence>
<dbReference type="InterPro" id="IPR050194">
    <property type="entry name" value="Glycosyltransferase_grp1"/>
</dbReference>
<proteinExistence type="predicted"/>
<dbReference type="PANTHER" id="PTHR45947">
    <property type="entry name" value="SULFOQUINOVOSYL TRANSFERASE SQD2"/>
    <property type="match status" value="1"/>
</dbReference>
<gene>
    <name evidence="3" type="primary">mshA_4</name>
    <name evidence="3" type="ORF">SCARR_03740</name>
</gene>
<dbReference type="GO" id="GO:0016757">
    <property type="term" value="F:glycosyltransferase activity"/>
    <property type="evidence" value="ECO:0007669"/>
    <property type="project" value="InterPro"/>
</dbReference>
<dbReference type="Pfam" id="PF13579">
    <property type="entry name" value="Glyco_trans_4_4"/>
    <property type="match status" value="1"/>
</dbReference>
<evidence type="ECO:0000313" key="3">
    <source>
        <dbReference type="EMBL" id="VGO21666.1"/>
    </source>
</evidence>
<dbReference type="Proteomes" id="UP000346198">
    <property type="component" value="Unassembled WGS sequence"/>
</dbReference>
<dbReference type="EMBL" id="CAAHFH010000002">
    <property type="protein sequence ID" value="VGO21666.1"/>
    <property type="molecule type" value="Genomic_DNA"/>
</dbReference>
<dbReference type="RefSeq" id="WP_136063106.1">
    <property type="nucleotide sequence ID" value="NZ_CAAHFH010000002.1"/>
</dbReference>
<dbReference type="AlphaFoldDB" id="A0A6C2URV7"/>
<feature type="domain" description="Glycosyltransferase subfamily 4-like N-terminal" evidence="2">
    <location>
        <begin position="20"/>
        <end position="177"/>
    </location>
</feature>
<organism evidence="3 4">
    <name type="scientific">Pontiella sulfatireligans</name>
    <dbReference type="NCBI Taxonomy" id="2750658"/>
    <lineage>
        <taxon>Bacteria</taxon>
        <taxon>Pseudomonadati</taxon>
        <taxon>Kiritimatiellota</taxon>
        <taxon>Kiritimatiellia</taxon>
        <taxon>Kiritimatiellales</taxon>
        <taxon>Pontiellaceae</taxon>
        <taxon>Pontiella</taxon>
    </lineage>
</organism>
<evidence type="ECO:0000313" key="4">
    <source>
        <dbReference type="Proteomes" id="UP000346198"/>
    </source>
</evidence>
<feature type="domain" description="Glycosyl transferase family 1" evidence="1">
    <location>
        <begin position="189"/>
        <end position="345"/>
    </location>
</feature>
<protein>
    <submittedName>
        <fullName evidence="3">D-inositol 3-phosphate glycosyltransferase</fullName>
    </submittedName>
</protein>
<evidence type="ECO:0000259" key="2">
    <source>
        <dbReference type="Pfam" id="PF13579"/>
    </source>
</evidence>
<accession>A0A6C2URV7</accession>
<reference evidence="3 4" key="1">
    <citation type="submission" date="2019-04" db="EMBL/GenBank/DDBJ databases">
        <authorList>
            <person name="Van Vliet M D."/>
        </authorList>
    </citation>
    <scope>NUCLEOTIDE SEQUENCE [LARGE SCALE GENOMIC DNA]</scope>
    <source>
        <strain evidence="3 4">F21</strain>
    </source>
</reference>
<dbReference type="InterPro" id="IPR001296">
    <property type="entry name" value="Glyco_trans_1"/>
</dbReference>
<sequence length="383" mass="42194">MHDSSNIKIAVLTGISCSDGGLYYAVTSLCRELRARSIDVSVFGPGGKYTDEDRRAWGEVPVVPYKTFSPMGFSCSLRGGLAKSKVGLVHQHGIWLDNQWASLQWQQRTKRPVVISPHGMLDPWAIKNAAWKKKLAGALFANKSLKDATCIHALCRSEVESIRAYGLRNPVALIPNGVELPRLGSFEGRRSQTKMLLFLGRIHPKKGLAELLLAWPRFSKDWKLVVAGWDDGGHEQGLRAQAGKMGIGDRVEFLGPQYGEKKEQLLRVADAFVLPSFSEGLPMSVLEAWSFRLPVVMTGFCNLPEGFDAGAAVQIEPNEDSILQGLEQLAALTDEELQAMGSNGRALVEERFTWSKIAENMAQVYQWCLTGSNPPACMEFSDG</sequence>
<keyword evidence="3" id="KW-0808">Transferase</keyword>
<name>A0A6C2URV7_9BACT</name>
<keyword evidence="4" id="KW-1185">Reference proteome</keyword>
<dbReference type="SUPFAM" id="SSF53756">
    <property type="entry name" value="UDP-Glycosyltransferase/glycogen phosphorylase"/>
    <property type="match status" value="1"/>
</dbReference>
<dbReference type="Pfam" id="PF00534">
    <property type="entry name" value="Glycos_transf_1"/>
    <property type="match status" value="1"/>
</dbReference>